<dbReference type="SUPFAM" id="SSF56762">
    <property type="entry name" value="HydB/Nqo4-like"/>
    <property type="match status" value="1"/>
</dbReference>
<evidence type="ECO:0000313" key="9">
    <source>
        <dbReference type="Proteomes" id="UP001157911"/>
    </source>
</evidence>
<comment type="cofactor">
    <cofactor evidence="1">
        <name>Ni(2+)</name>
        <dbReference type="ChEBI" id="CHEBI:49786"/>
    </cofactor>
</comment>
<protein>
    <submittedName>
        <fullName evidence="8">Hydrogenase large subunit</fullName>
    </submittedName>
</protein>
<keyword evidence="6 7" id="KW-0560">Oxidoreductase</keyword>
<dbReference type="PROSITE" id="PS00507">
    <property type="entry name" value="NI_HGENASE_L_1"/>
    <property type="match status" value="1"/>
</dbReference>
<evidence type="ECO:0000256" key="3">
    <source>
        <dbReference type="ARBA" id="ARBA00009292"/>
    </source>
</evidence>
<dbReference type="PANTHER" id="PTHR42958:SF1">
    <property type="entry name" value="HYDROGENASE-2 LARGE CHAIN"/>
    <property type="match status" value="1"/>
</dbReference>
<evidence type="ECO:0000256" key="6">
    <source>
        <dbReference type="ARBA" id="ARBA00023002"/>
    </source>
</evidence>
<dbReference type="Gene3D" id="1.10.645.10">
    <property type="entry name" value="Cytochrome-c3 Hydrogenase, chain B"/>
    <property type="match status" value="1"/>
</dbReference>
<accession>A0ABY1NEG7</accession>
<dbReference type="InterPro" id="IPR029014">
    <property type="entry name" value="NiFe-Hase_large"/>
</dbReference>
<comment type="subcellular location">
    <subcellularLocation>
        <location evidence="2">Cell envelope</location>
    </subcellularLocation>
</comment>
<dbReference type="Proteomes" id="UP001157911">
    <property type="component" value="Unassembled WGS sequence"/>
</dbReference>
<dbReference type="EMBL" id="FXUB01000001">
    <property type="protein sequence ID" value="SMP05926.1"/>
    <property type="molecule type" value="Genomic_DNA"/>
</dbReference>
<gene>
    <name evidence="8" type="ORF">SAMN06265339_0333</name>
</gene>
<evidence type="ECO:0000256" key="5">
    <source>
        <dbReference type="ARBA" id="ARBA00022723"/>
    </source>
</evidence>
<dbReference type="Pfam" id="PF00374">
    <property type="entry name" value="NiFeSe_Hases"/>
    <property type="match status" value="1"/>
</dbReference>
<evidence type="ECO:0000256" key="7">
    <source>
        <dbReference type="RuleBase" id="RU003896"/>
    </source>
</evidence>
<keyword evidence="4 7" id="KW-0533">Nickel</keyword>
<sequence length="581" mass="64188">MAKRVVVDPVTRIEGHLRIEVVPENGYIKDAYSSAQMWRGLELILRGRSPDDAWMFAQRTCGVCTTVHAIASVRSVENALQLEIPYNAQMVRNIIIAAHALHDHIVHFYHLSALDWVDVVSALKADPHKAAKIAESYQNWKLNGAAVFKAVQDKLKKFVESGQLGPFASGYWGHPAMKLPPEVNLIAVTHYLQALDYQRKADQAIAILGGKNPHIQNLAVGGVSTAINPDNEATINMERLYYIKQLLEEVRDFVQNCYLPDVLAISAFYKEWLQYGRGVDNYLAVPDLPQDTKGETFDLPGGTILGGDLSSAKAIKSFNDPYFISNVAEDISHSWYKGSWIRHPWDEDTDPDYTGMPGGYVDGSGKYSWAKAPRFKVNGDYVPMQVGPLAQVLVGYALGHEATKKWVDKSLDLLKTILGVIGESSEGVDVNALQSTPGRHIARAIRAAMLSDLAIKQWEQLVDNVGRGDLEIYNPPSYPKGVIKGCGFHEAPRGTLSHWCVIENGVLKNYQEVVPSTWNASPRDSKGQMGPYEASLIGNPIADPEKPLEVLRTVHSFDPCIACAVHMVDPEGEEIVKVKAL</sequence>
<dbReference type="InterPro" id="IPR001501">
    <property type="entry name" value="Ni-dep_hyd_lsu"/>
</dbReference>
<evidence type="ECO:0000313" key="8">
    <source>
        <dbReference type="EMBL" id="SMP05926.1"/>
    </source>
</evidence>
<keyword evidence="5 7" id="KW-0479">Metal-binding</keyword>
<evidence type="ECO:0000256" key="1">
    <source>
        <dbReference type="ARBA" id="ARBA00001967"/>
    </source>
</evidence>
<comment type="similarity">
    <text evidence="3 7">Belongs to the [NiFe]/[NiFeSe] hydrogenase large subunit family.</text>
</comment>
<organism evidence="8 9">
    <name type="scientific">Desulfurobacterium pacificum</name>
    <dbReference type="NCBI Taxonomy" id="240166"/>
    <lineage>
        <taxon>Bacteria</taxon>
        <taxon>Pseudomonadati</taxon>
        <taxon>Aquificota</taxon>
        <taxon>Aquificia</taxon>
        <taxon>Desulfurobacteriales</taxon>
        <taxon>Desulfurobacteriaceae</taxon>
        <taxon>Desulfurobacterium</taxon>
    </lineage>
</organism>
<proteinExistence type="inferred from homology"/>
<evidence type="ECO:0000256" key="2">
    <source>
        <dbReference type="ARBA" id="ARBA00004196"/>
    </source>
</evidence>
<dbReference type="InterPro" id="IPR050867">
    <property type="entry name" value="NiFe/NiFeSe_hydrgnase_LSU"/>
</dbReference>
<reference evidence="8 9" key="1">
    <citation type="submission" date="2017-05" db="EMBL/GenBank/DDBJ databases">
        <authorList>
            <person name="Varghese N."/>
            <person name="Submissions S."/>
        </authorList>
    </citation>
    <scope>NUCLEOTIDE SEQUENCE [LARGE SCALE GENOMIC DNA]</scope>
    <source>
        <strain evidence="8 9">DSM 15522</strain>
    </source>
</reference>
<evidence type="ECO:0000256" key="4">
    <source>
        <dbReference type="ARBA" id="ARBA00022596"/>
    </source>
</evidence>
<name>A0ABY1NEG7_9BACT</name>
<dbReference type="InterPro" id="IPR018194">
    <property type="entry name" value="Ni-dep_hyd_lsu_Ni_BS"/>
</dbReference>
<dbReference type="PANTHER" id="PTHR42958">
    <property type="entry name" value="HYDROGENASE-2 LARGE CHAIN"/>
    <property type="match status" value="1"/>
</dbReference>
<comment type="caution">
    <text evidence="8">The sequence shown here is derived from an EMBL/GenBank/DDBJ whole genome shotgun (WGS) entry which is preliminary data.</text>
</comment>
<dbReference type="RefSeq" id="WP_283399839.1">
    <property type="nucleotide sequence ID" value="NZ_FXUB01000001.1"/>
</dbReference>
<keyword evidence="9" id="KW-1185">Reference proteome</keyword>
<dbReference type="PROSITE" id="PS00508">
    <property type="entry name" value="NI_HGENASE_L_2"/>
    <property type="match status" value="1"/>
</dbReference>